<dbReference type="InterPro" id="IPR001774">
    <property type="entry name" value="DSL"/>
</dbReference>
<dbReference type="STRING" id="60517.A0A0R3VW14"/>
<feature type="chain" id="PRO_5043132419" evidence="8">
    <location>
        <begin position="19"/>
        <end position="1338"/>
    </location>
</feature>
<reference evidence="12" key="1">
    <citation type="submission" date="2017-02" db="UniProtKB">
        <authorList>
            <consortium name="WormBaseParasite"/>
        </authorList>
    </citation>
    <scope>IDENTIFICATION</scope>
</reference>
<dbReference type="InterPro" id="IPR001599">
    <property type="entry name" value="Macroglobln_a2"/>
</dbReference>
<evidence type="ECO:0000256" key="1">
    <source>
        <dbReference type="ARBA" id="ARBA00022473"/>
    </source>
</evidence>
<evidence type="ECO:0000256" key="8">
    <source>
        <dbReference type="SAM" id="SignalP"/>
    </source>
</evidence>
<gene>
    <name evidence="10" type="ORF">TASK_LOCUS1607</name>
</gene>
<sequence>MRRLASQLLALICTVATGAVLSPPKPDQYVDTSNAVTISLPQELFIDVPNRIIILSEKPIFKVTVNMQTQGLQLPDLGRTTFNQPIGSKSIATDGYTYDLKYHVPIELKPGSSFYLTFTYLYCSSRGCESGDKLMEKSVTKSVRMVQKFVVIMGETDKPIYRPGEQVRFRFIALTSRHLLPHSEPPTWPKYQDLGEFRQPWRLRPIESAERERLLQPPRFDSIEVRDPLDNIVHQWKNVLPLDALNLSHNLISDAKEGEWKIEARVRDCNEAINFIVAHYTLPRFQAYVEFAQSTQLTKSHVVLSVCAAYTDGPFVRGTFDAQICICDKGALERQQKEKTMFSRDKCISNYDPVMRTCMRVSGKLDGVDCTNTAVDASQLTQGKTAKWNEKLGVFVEVVEDGTGSSAFASGVTELRRWSEPRIELILPNTYRNGLPILGQVVCRNSVNSGDDELEVYVDEILDACDVWGNHTIDHPTILLKIIPSKAGIETYDIVLPPFNLQKPIRVTARRIRRNRASRGDVMPRNFTGHSNSSSLPRQSALWNVSASKRLELWDANTGFAIQVTVVNTTSATCPGRVNLQVLSNKALTDNTTLMLQFLSRGQLTTRTIELESDYACVPQDNEFGHYECGMGDKISCLEGWRGANCLTPVCDGIGIGCGIGGICVAPGRCACKRGWLGANCEMHAPRQCCENGICTGGECVCQPGFTGPQCDRAVVIFEEVDEVEKWHSAASDAKSESGSESESNSRNSGHRTFFKHKCALELDGDVGPDLRAVAFVIHDGEMASDFVQIGGLPACSSPAMAETEHGGGLQFNKRLVVPGENVSMSLTVSTGKASNEDLANSCLLSITDVSSNQFFSPNFRRIDFYAYAGPLRSNQVYTQEGEIKGTEDAFHAAGMEVIPVLSQNKFHRVRGCEEERIAPESPSHTAAIDASAAPGLFVPHTRNATYSPRRVKTRIRPLRIRDFFPEVWLFETARLTNASLNKSLTAPDTLTTWEANALCFTTEKGLWTPVRKPQLTVRMPFFVEFTPPQVARRGELLHLPVSVFVHPQTTANTTASTTKAWGGDGGGNSSSGVPRTCYEVNMGVETNSRDWRVVGVSSFTTCICVGDLKQTFQLLLCPLRVGLLNVTAMAVARRGSSVCGDVDGDAGGSSRAGEVVTVGDAVRRSVRVVVGGLEKHITHDSNLCTFKKTNGPLLNTSRNLLSPILWHKAVEYDIPDVTAEAFSPYLPTPGSEPHSDWLIRMAVVVVGVLLAFIAIAVIILVVYFVKRVFACVPQRIMDVQRKMPALSDECRGLLGQLFTRRMLKHNCNYDDVHLIHAQLKDVREEELTQQRLAGMVC</sequence>
<keyword evidence="2 5" id="KW-0245">EGF-like domain</keyword>
<feature type="region of interest" description="Disordered" evidence="6">
    <location>
        <begin position="728"/>
        <end position="751"/>
    </location>
</feature>
<evidence type="ECO:0000313" key="10">
    <source>
        <dbReference type="EMBL" id="VDK23335.1"/>
    </source>
</evidence>
<feature type="compositionally biased region" description="Low complexity" evidence="6">
    <location>
        <begin position="739"/>
        <end position="748"/>
    </location>
</feature>
<evidence type="ECO:0000256" key="2">
    <source>
        <dbReference type="ARBA" id="ARBA00022536"/>
    </source>
</evidence>
<dbReference type="Pfam" id="PF23106">
    <property type="entry name" value="EGF_Teneurin"/>
    <property type="match status" value="1"/>
</dbReference>
<keyword evidence="7" id="KW-1133">Transmembrane helix</keyword>
<dbReference type="PROSITE" id="PS00022">
    <property type="entry name" value="EGF_1"/>
    <property type="match status" value="1"/>
</dbReference>
<keyword evidence="3" id="KW-0677">Repeat</keyword>
<evidence type="ECO:0000256" key="4">
    <source>
        <dbReference type="ARBA" id="ARBA00023157"/>
    </source>
</evidence>
<dbReference type="SMART" id="SM00181">
    <property type="entry name" value="EGF"/>
    <property type="match status" value="2"/>
</dbReference>
<dbReference type="Pfam" id="PF01414">
    <property type="entry name" value="DSL"/>
    <property type="match status" value="1"/>
</dbReference>
<dbReference type="GO" id="GO:0007154">
    <property type="term" value="P:cell communication"/>
    <property type="evidence" value="ECO:0007669"/>
    <property type="project" value="InterPro"/>
</dbReference>
<evidence type="ECO:0000256" key="7">
    <source>
        <dbReference type="SAM" id="Phobius"/>
    </source>
</evidence>
<keyword evidence="4 5" id="KW-1015">Disulfide bond</keyword>
<dbReference type="Proteomes" id="UP000282613">
    <property type="component" value="Unassembled WGS sequence"/>
</dbReference>
<keyword evidence="7" id="KW-0812">Transmembrane</keyword>
<feature type="compositionally biased region" description="Basic and acidic residues" evidence="6">
    <location>
        <begin position="728"/>
        <end position="738"/>
    </location>
</feature>
<dbReference type="OrthoDB" id="9998011at2759"/>
<dbReference type="Pfam" id="PF00207">
    <property type="entry name" value="A2M"/>
    <property type="match status" value="1"/>
</dbReference>
<reference evidence="10 11" key="2">
    <citation type="submission" date="2018-11" db="EMBL/GenBank/DDBJ databases">
        <authorList>
            <consortium name="Pathogen Informatics"/>
        </authorList>
    </citation>
    <scope>NUCLEOTIDE SEQUENCE [LARGE SCALE GENOMIC DNA]</scope>
</reference>
<dbReference type="PROSITE" id="PS01186">
    <property type="entry name" value="EGF_2"/>
    <property type="match status" value="1"/>
</dbReference>
<dbReference type="GO" id="GO:0016020">
    <property type="term" value="C:membrane"/>
    <property type="evidence" value="ECO:0007669"/>
    <property type="project" value="InterPro"/>
</dbReference>
<protein>
    <submittedName>
        <fullName evidence="12">EGF-like domain-containing protein</fullName>
    </submittedName>
</protein>
<dbReference type="WBParaSite" id="TASK_0000160601-mRNA-1">
    <property type="protein sequence ID" value="TASK_0000160601-mRNA-1"/>
    <property type="gene ID" value="TASK_0000160601"/>
</dbReference>
<keyword evidence="11" id="KW-1185">Reference proteome</keyword>
<dbReference type="InterPro" id="IPR000742">
    <property type="entry name" value="EGF"/>
</dbReference>
<dbReference type="InterPro" id="IPR050473">
    <property type="entry name" value="A2M/Complement_sys"/>
</dbReference>
<dbReference type="GO" id="GO:0004866">
    <property type="term" value="F:endopeptidase inhibitor activity"/>
    <property type="evidence" value="ECO:0007669"/>
    <property type="project" value="InterPro"/>
</dbReference>
<evidence type="ECO:0000256" key="6">
    <source>
        <dbReference type="SAM" id="MobiDB-lite"/>
    </source>
</evidence>
<proteinExistence type="predicted"/>
<feature type="domain" description="EGF-like" evidence="9">
    <location>
        <begin position="647"/>
        <end position="682"/>
    </location>
</feature>
<dbReference type="CDD" id="cd00055">
    <property type="entry name" value="EGF_Lam"/>
    <property type="match status" value="1"/>
</dbReference>
<evidence type="ECO:0000259" key="9">
    <source>
        <dbReference type="PROSITE" id="PS50026"/>
    </source>
</evidence>
<dbReference type="InterPro" id="IPR002049">
    <property type="entry name" value="LE_dom"/>
</dbReference>
<accession>A0A0R3VW14</accession>
<dbReference type="PANTHER" id="PTHR11412">
    <property type="entry name" value="MACROGLOBULIN / COMPLEMENT"/>
    <property type="match status" value="1"/>
</dbReference>
<dbReference type="PROSITE" id="PS50026">
    <property type="entry name" value="EGF_3"/>
    <property type="match status" value="1"/>
</dbReference>
<evidence type="ECO:0000256" key="5">
    <source>
        <dbReference type="PROSITE-ProRule" id="PRU00076"/>
    </source>
</evidence>
<dbReference type="Gene3D" id="2.20.130.20">
    <property type="match status" value="1"/>
</dbReference>
<comment type="caution">
    <text evidence="5">Lacks conserved residue(s) required for the propagation of feature annotation.</text>
</comment>
<dbReference type="EMBL" id="UYRS01000470">
    <property type="protein sequence ID" value="VDK23335.1"/>
    <property type="molecule type" value="Genomic_DNA"/>
</dbReference>
<keyword evidence="1" id="KW-0217">Developmental protein</keyword>
<dbReference type="Gene3D" id="2.10.25.140">
    <property type="match status" value="1"/>
</dbReference>
<name>A0A0R3VW14_TAEAS</name>
<keyword evidence="7" id="KW-0472">Membrane</keyword>
<evidence type="ECO:0000313" key="11">
    <source>
        <dbReference type="Proteomes" id="UP000282613"/>
    </source>
</evidence>
<dbReference type="InterPro" id="IPR041555">
    <property type="entry name" value="MG3"/>
</dbReference>
<organism evidence="12">
    <name type="scientific">Taenia asiatica</name>
    <name type="common">Asian tapeworm</name>
    <dbReference type="NCBI Taxonomy" id="60517"/>
    <lineage>
        <taxon>Eukaryota</taxon>
        <taxon>Metazoa</taxon>
        <taxon>Spiralia</taxon>
        <taxon>Lophotrochozoa</taxon>
        <taxon>Platyhelminthes</taxon>
        <taxon>Cestoda</taxon>
        <taxon>Eucestoda</taxon>
        <taxon>Cyclophyllidea</taxon>
        <taxon>Taeniidae</taxon>
        <taxon>Taenia</taxon>
    </lineage>
</organism>
<dbReference type="Gene3D" id="2.60.40.1930">
    <property type="match status" value="1"/>
</dbReference>
<dbReference type="SMART" id="SM01360">
    <property type="entry name" value="A2M"/>
    <property type="match status" value="1"/>
</dbReference>
<dbReference type="SMART" id="SM00051">
    <property type="entry name" value="DSL"/>
    <property type="match status" value="1"/>
</dbReference>
<evidence type="ECO:0000313" key="12">
    <source>
        <dbReference type="WBParaSite" id="TASK_0000160601-mRNA-1"/>
    </source>
</evidence>
<evidence type="ECO:0000256" key="3">
    <source>
        <dbReference type="ARBA" id="ARBA00022737"/>
    </source>
</evidence>
<feature type="disulfide bond" evidence="5">
    <location>
        <begin position="672"/>
        <end position="681"/>
    </location>
</feature>
<feature type="signal peptide" evidence="8">
    <location>
        <begin position="1"/>
        <end position="18"/>
    </location>
</feature>
<keyword evidence="8" id="KW-0732">Signal</keyword>
<dbReference type="PANTHER" id="PTHR11412:SF171">
    <property type="entry name" value="PREGNANCY ZONE PROTEIN-LIKE PROTEIN"/>
    <property type="match status" value="1"/>
</dbReference>
<dbReference type="Gene3D" id="2.10.25.10">
    <property type="entry name" value="Laminin"/>
    <property type="match status" value="1"/>
</dbReference>
<dbReference type="Pfam" id="PF17791">
    <property type="entry name" value="MG3"/>
    <property type="match status" value="1"/>
</dbReference>
<feature type="transmembrane region" description="Helical" evidence="7">
    <location>
        <begin position="1238"/>
        <end position="1266"/>
    </location>
</feature>